<reference evidence="1" key="1">
    <citation type="submission" date="2020-05" db="EMBL/GenBank/DDBJ databases">
        <authorList>
            <person name="Chiriac C."/>
            <person name="Salcher M."/>
            <person name="Ghai R."/>
            <person name="Kavagutti S V."/>
        </authorList>
    </citation>
    <scope>NUCLEOTIDE SEQUENCE</scope>
</reference>
<accession>A0A6J6F3H6</accession>
<evidence type="ECO:0000313" key="3">
    <source>
        <dbReference type="EMBL" id="CAB4740558.1"/>
    </source>
</evidence>
<gene>
    <name evidence="1" type="ORF">UFOPK1795_00047</name>
    <name evidence="2" type="ORF">UFOPK2275_00226</name>
    <name evidence="3" type="ORF">UFOPK2816_00259</name>
</gene>
<dbReference type="AlphaFoldDB" id="A0A6J6F3H6"/>
<protein>
    <submittedName>
        <fullName evidence="1">Unannotated protein</fullName>
    </submittedName>
</protein>
<proteinExistence type="predicted"/>
<dbReference type="EMBL" id="CAEZWQ010000012">
    <property type="protein sequence ID" value="CAB4656115.1"/>
    <property type="molecule type" value="Genomic_DNA"/>
</dbReference>
<evidence type="ECO:0000313" key="1">
    <source>
        <dbReference type="EMBL" id="CAB4583340.1"/>
    </source>
</evidence>
<sequence length="50" mass="5568">MDSPINGESLVEEVRNELVEIDSMAINDHAQRFEELHNKLSTALSSIDGL</sequence>
<organism evidence="1">
    <name type="scientific">freshwater metagenome</name>
    <dbReference type="NCBI Taxonomy" id="449393"/>
    <lineage>
        <taxon>unclassified sequences</taxon>
        <taxon>metagenomes</taxon>
        <taxon>ecological metagenomes</taxon>
    </lineage>
</organism>
<dbReference type="EMBL" id="CAEZZB010000014">
    <property type="protein sequence ID" value="CAB4740558.1"/>
    <property type="molecule type" value="Genomic_DNA"/>
</dbReference>
<name>A0A6J6F3H6_9ZZZZ</name>
<dbReference type="EMBL" id="CAEZUG010000001">
    <property type="protein sequence ID" value="CAB4583340.1"/>
    <property type="molecule type" value="Genomic_DNA"/>
</dbReference>
<evidence type="ECO:0000313" key="2">
    <source>
        <dbReference type="EMBL" id="CAB4656115.1"/>
    </source>
</evidence>